<protein>
    <submittedName>
        <fullName evidence="2">Uncharacterized protein</fullName>
    </submittedName>
</protein>
<dbReference type="EMBL" id="AP019377">
    <property type="protein sequence ID" value="BBH92804.1"/>
    <property type="molecule type" value="Genomic_DNA"/>
</dbReference>
<reference evidence="2" key="1">
    <citation type="submission" date="2018-12" db="EMBL/GenBank/DDBJ databases">
        <title>Novel natural products biosynthetic potential of the class Ktedonobacteria.</title>
        <authorList>
            <person name="Zheng Y."/>
            <person name="Saitou A."/>
            <person name="Wang C.M."/>
            <person name="Toyoda A."/>
            <person name="Minakuchi Y."/>
            <person name="Sekiguchi Y."/>
            <person name="Ueda K."/>
            <person name="Takano H."/>
            <person name="Sakai Y."/>
            <person name="Yokota A."/>
            <person name="Yabe S."/>
        </authorList>
    </citation>
    <scope>NUCLEOTIDE SEQUENCE</scope>
    <source>
        <strain evidence="2">A3-2</strain>
    </source>
</reference>
<name>A0A455T5M7_9CHLR</name>
<feature type="transmembrane region" description="Helical" evidence="1">
    <location>
        <begin position="70"/>
        <end position="91"/>
    </location>
</feature>
<keyword evidence="1" id="KW-0812">Transmembrane</keyword>
<feature type="transmembrane region" description="Helical" evidence="1">
    <location>
        <begin position="103"/>
        <end position="121"/>
    </location>
</feature>
<keyword evidence="1" id="KW-0472">Membrane</keyword>
<evidence type="ECO:0000313" key="2">
    <source>
        <dbReference type="EMBL" id="BBH92804.1"/>
    </source>
</evidence>
<gene>
    <name evidence="2" type="ORF">KTA_10030</name>
</gene>
<keyword evidence="1" id="KW-1133">Transmembrane helix</keyword>
<dbReference type="AlphaFoldDB" id="A0A455T5M7"/>
<proteinExistence type="predicted"/>
<sequence length="156" mass="18843">MNFNLISWLFTDPWTAGQNAGLGGPEAFHFYVPWLIFCTAGLLICFYYGVEGRKRFFKNQPVIKYMLDRYLSWFTAICLVGYPLIFARAYLDQYFFAWRIWRYLWLLWLVGWAIWWVVYLVRKFPQEQASFVAYRQRQQYIPKSSRRKAKARAASR</sequence>
<evidence type="ECO:0000256" key="1">
    <source>
        <dbReference type="SAM" id="Phobius"/>
    </source>
</evidence>
<organism evidence="2">
    <name type="scientific">Thermogemmatispora argillosa</name>
    <dbReference type="NCBI Taxonomy" id="2045280"/>
    <lineage>
        <taxon>Bacteria</taxon>
        <taxon>Bacillati</taxon>
        <taxon>Chloroflexota</taxon>
        <taxon>Ktedonobacteria</taxon>
        <taxon>Thermogemmatisporales</taxon>
        <taxon>Thermogemmatisporaceae</taxon>
        <taxon>Thermogemmatispora</taxon>
    </lineage>
</organism>
<feature type="transmembrane region" description="Helical" evidence="1">
    <location>
        <begin position="31"/>
        <end position="50"/>
    </location>
</feature>
<accession>A0A455T5M7</accession>